<feature type="region of interest" description="Disordered" evidence="1">
    <location>
        <begin position="131"/>
        <end position="150"/>
    </location>
</feature>
<feature type="region of interest" description="Disordered" evidence="1">
    <location>
        <begin position="337"/>
        <end position="366"/>
    </location>
</feature>
<comment type="caution">
    <text evidence="2">The sequence shown here is derived from an EMBL/GenBank/DDBJ whole genome shotgun (WGS) entry which is preliminary data.</text>
</comment>
<dbReference type="OrthoDB" id="5378679at2759"/>
<organism evidence="2 3">
    <name type="scientific">Paraphoma chrysanthemicola</name>
    <dbReference type="NCBI Taxonomy" id="798071"/>
    <lineage>
        <taxon>Eukaryota</taxon>
        <taxon>Fungi</taxon>
        <taxon>Dikarya</taxon>
        <taxon>Ascomycota</taxon>
        <taxon>Pezizomycotina</taxon>
        <taxon>Dothideomycetes</taxon>
        <taxon>Pleosporomycetidae</taxon>
        <taxon>Pleosporales</taxon>
        <taxon>Pleosporineae</taxon>
        <taxon>Phaeosphaeriaceae</taxon>
        <taxon>Paraphoma</taxon>
    </lineage>
</organism>
<dbReference type="EMBL" id="JAGMVJ010000002">
    <property type="protein sequence ID" value="KAH7093150.1"/>
    <property type="molecule type" value="Genomic_DNA"/>
</dbReference>
<sequence>MRLKTLNGAPPAHHLTFDEDVLLARHQCMSFSDCPSSVRSILKWRCINSRQARLHSGWSQPYLPHSNPPSLPKASFHFEQDTTCHDTALGTADDFLQHSLIFHDTLLSSQVELAQDTRADQTVSSSSFLTTSFDSSTSEPSSPLAVGKQGSDLQLPPSLAVTTLGAIPSAQHLCAIYPQTPTPNIVCVLMTNPERRDIFVRKGGYKMDLHEMTVADDTRSGFKISFWLRPSNETSFAQVNPQHRLLHTLQHIGVGDIVLLRNIALTSFRDTVHGQSLNPQISRARTTIDVLESRNGRAVNQPTNLPAPILAALKRLQRWSKSYIAVTETRSKRTIDASDSLQKSGKRRFAGSLCDDTLPPDTLEPA</sequence>
<keyword evidence="3" id="KW-1185">Reference proteome</keyword>
<protein>
    <submittedName>
        <fullName evidence="2">Uncharacterized protein</fullName>
    </submittedName>
</protein>
<accession>A0A8K0REQ5</accession>
<feature type="compositionally biased region" description="Low complexity" evidence="1">
    <location>
        <begin position="131"/>
        <end position="142"/>
    </location>
</feature>
<evidence type="ECO:0000313" key="3">
    <source>
        <dbReference type="Proteomes" id="UP000813461"/>
    </source>
</evidence>
<gene>
    <name evidence="2" type="ORF">FB567DRAFT_168127</name>
</gene>
<reference evidence="2" key="1">
    <citation type="journal article" date="2021" name="Nat. Commun.">
        <title>Genetic determinants of endophytism in the Arabidopsis root mycobiome.</title>
        <authorList>
            <person name="Mesny F."/>
            <person name="Miyauchi S."/>
            <person name="Thiergart T."/>
            <person name="Pickel B."/>
            <person name="Atanasova L."/>
            <person name="Karlsson M."/>
            <person name="Huettel B."/>
            <person name="Barry K.W."/>
            <person name="Haridas S."/>
            <person name="Chen C."/>
            <person name="Bauer D."/>
            <person name="Andreopoulos W."/>
            <person name="Pangilinan J."/>
            <person name="LaButti K."/>
            <person name="Riley R."/>
            <person name="Lipzen A."/>
            <person name="Clum A."/>
            <person name="Drula E."/>
            <person name="Henrissat B."/>
            <person name="Kohler A."/>
            <person name="Grigoriev I.V."/>
            <person name="Martin F.M."/>
            <person name="Hacquard S."/>
        </authorList>
    </citation>
    <scope>NUCLEOTIDE SEQUENCE</scope>
    <source>
        <strain evidence="2">MPI-SDFR-AT-0120</strain>
    </source>
</reference>
<evidence type="ECO:0000313" key="2">
    <source>
        <dbReference type="EMBL" id="KAH7093150.1"/>
    </source>
</evidence>
<name>A0A8K0REQ5_9PLEO</name>
<proteinExistence type="predicted"/>
<dbReference type="Proteomes" id="UP000813461">
    <property type="component" value="Unassembled WGS sequence"/>
</dbReference>
<evidence type="ECO:0000256" key="1">
    <source>
        <dbReference type="SAM" id="MobiDB-lite"/>
    </source>
</evidence>
<dbReference type="AlphaFoldDB" id="A0A8K0REQ5"/>